<dbReference type="Pfam" id="PF00462">
    <property type="entry name" value="Glutaredoxin"/>
    <property type="match status" value="1"/>
</dbReference>
<dbReference type="Proteomes" id="UP000008372">
    <property type="component" value="Unassembled WGS sequence"/>
</dbReference>
<proteinExistence type="predicted"/>
<dbReference type="Gene3D" id="3.40.30.10">
    <property type="entry name" value="Glutaredoxin"/>
    <property type="match status" value="1"/>
</dbReference>
<dbReference type="SUPFAM" id="SSF52833">
    <property type="entry name" value="Thioredoxin-like"/>
    <property type="match status" value="1"/>
</dbReference>
<feature type="transmembrane region" description="Helical" evidence="8">
    <location>
        <begin position="118"/>
        <end position="136"/>
    </location>
</feature>
<dbReference type="InterPro" id="IPR009908">
    <property type="entry name" value="Methylamine_util_MauE"/>
</dbReference>
<name>A0ABQ0I172_9ALTE</name>
<keyword evidence="7 8" id="KW-0472">Membrane</keyword>
<keyword evidence="6 8" id="KW-1133">Transmembrane helix</keyword>
<organism evidence="11 12">
    <name type="scientific">Paraglaciecola agarilytica NO2</name>
    <dbReference type="NCBI Taxonomy" id="1125747"/>
    <lineage>
        <taxon>Bacteria</taxon>
        <taxon>Pseudomonadati</taxon>
        <taxon>Pseudomonadota</taxon>
        <taxon>Gammaproteobacteria</taxon>
        <taxon>Alteromonadales</taxon>
        <taxon>Alteromonadaceae</taxon>
        <taxon>Paraglaciecola</taxon>
    </lineage>
</organism>
<comment type="pathway">
    <text evidence="3">One-carbon metabolism; methylamine degradation.</text>
</comment>
<evidence type="ECO:0000256" key="4">
    <source>
        <dbReference type="ARBA" id="ARBA00019078"/>
    </source>
</evidence>
<dbReference type="InterPro" id="IPR036249">
    <property type="entry name" value="Thioredoxin-like_sf"/>
</dbReference>
<evidence type="ECO:0000313" key="12">
    <source>
        <dbReference type="Proteomes" id="UP000008372"/>
    </source>
</evidence>
<evidence type="ECO:0000256" key="3">
    <source>
        <dbReference type="ARBA" id="ARBA00004856"/>
    </source>
</evidence>
<feature type="transmembrane region" description="Helical" evidence="8">
    <location>
        <begin position="227"/>
        <end position="248"/>
    </location>
</feature>
<reference evidence="11 12" key="1">
    <citation type="journal article" date="2014" name="Environ. Microbiol.">
        <title>Comparative genomics of the marine bacterial genus Glaciecola reveals the high degree of genomic diversity and genomic characteristic for cold adaptation.</title>
        <authorList>
            <person name="Qin Q.L."/>
            <person name="Xie B.B."/>
            <person name="Yu Y."/>
            <person name="Shu Y.L."/>
            <person name="Rong J.C."/>
            <person name="Zhang Y.J."/>
            <person name="Zhao D.L."/>
            <person name="Chen X.L."/>
            <person name="Zhang X.Y."/>
            <person name="Chen B."/>
            <person name="Zhou B.C."/>
            <person name="Zhang Y.Z."/>
        </authorList>
    </citation>
    <scope>NUCLEOTIDE SEQUENCE [LARGE SCALE GENOMIC DNA]</scope>
    <source>
        <strain evidence="11 12">NO2</strain>
    </source>
</reference>
<dbReference type="InterPro" id="IPR002109">
    <property type="entry name" value="Glutaredoxin"/>
</dbReference>
<feature type="transmembrane region" description="Helical" evidence="8">
    <location>
        <begin position="89"/>
        <end position="112"/>
    </location>
</feature>
<evidence type="ECO:0000256" key="5">
    <source>
        <dbReference type="ARBA" id="ARBA00022692"/>
    </source>
</evidence>
<feature type="transmembrane region" description="Helical" evidence="8">
    <location>
        <begin position="189"/>
        <end position="206"/>
    </location>
</feature>
<sequence>MSKSASLYRMHTKEHICPYGLRSKDLLERKGYDVKDHKLSSREETDKFKDEHGVETTPQTFIDEQRVGGYDNLREFFNMGEAGQTGTTYTPVIAIFATAFLMALGIVFAQAGTIKSQLSVSVIEIFVALSMSILAIQKLRDLYGFTNSFITYDLLAMRSVRYGYVYPFAEAFAGIGMLAGLSGFVVGPVSLFIGTIGAISVFKAVYVDKRELKCACVGGDSNVPLGFVSLTENLFMIGAGLWMLYLAIGG</sequence>
<evidence type="ECO:0000313" key="11">
    <source>
        <dbReference type="EMBL" id="GAC03065.1"/>
    </source>
</evidence>
<protein>
    <recommendedName>
        <fullName evidence="4">Methylamine utilization protein MauE</fullName>
    </recommendedName>
</protein>
<keyword evidence="5 8" id="KW-0812">Transmembrane</keyword>
<evidence type="ECO:0000259" key="9">
    <source>
        <dbReference type="Pfam" id="PF00462"/>
    </source>
</evidence>
<comment type="caution">
    <text evidence="11">The sequence shown here is derived from an EMBL/GenBank/DDBJ whole genome shotgun (WGS) entry which is preliminary data.</text>
</comment>
<feature type="transmembrane region" description="Helical" evidence="8">
    <location>
        <begin position="164"/>
        <end position="183"/>
    </location>
</feature>
<evidence type="ECO:0000256" key="6">
    <source>
        <dbReference type="ARBA" id="ARBA00022989"/>
    </source>
</evidence>
<evidence type="ECO:0000256" key="7">
    <source>
        <dbReference type="ARBA" id="ARBA00023136"/>
    </source>
</evidence>
<evidence type="ECO:0000259" key="10">
    <source>
        <dbReference type="Pfam" id="PF07291"/>
    </source>
</evidence>
<feature type="domain" description="Methylamine utilisation protein MauE" evidence="10">
    <location>
        <begin position="120"/>
        <end position="245"/>
    </location>
</feature>
<evidence type="ECO:0000256" key="8">
    <source>
        <dbReference type="SAM" id="Phobius"/>
    </source>
</evidence>
<dbReference type="Pfam" id="PF07291">
    <property type="entry name" value="MauE"/>
    <property type="match status" value="1"/>
</dbReference>
<comment type="subcellular location">
    <subcellularLocation>
        <location evidence="2">Membrane</location>
        <topology evidence="2">Multi-pass membrane protein</topology>
    </subcellularLocation>
</comment>
<keyword evidence="12" id="KW-1185">Reference proteome</keyword>
<evidence type="ECO:0000256" key="1">
    <source>
        <dbReference type="ARBA" id="ARBA00003475"/>
    </source>
</evidence>
<dbReference type="PROSITE" id="PS51354">
    <property type="entry name" value="GLUTAREDOXIN_2"/>
    <property type="match status" value="1"/>
</dbReference>
<accession>A0ABQ0I172</accession>
<evidence type="ECO:0000256" key="2">
    <source>
        <dbReference type="ARBA" id="ARBA00004141"/>
    </source>
</evidence>
<feature type="domain" description="Glutaredoxin" evidence="9">
    <location>
        <begin position="16"/>
        <end position="67"/>
    </location>
</feature>
<comment type="function">
    <text evidence="1">May be specifically involved in the processing, transport, and/or maturation of the MADH beta-subunit.</text>
</comment>
<dbReference type="RefSeq" id="WP_008301906.1">
    <property type="nucleotide sequence ID" value="NZ_BAEK01000005.1"/>
</dbReference>
<dbReference type="EMBL" id="BAEK01000005">
    <property type="protein sequence ID" value="GAC03065.1"/>
    <property type="molecule type" value="Genomic_DNA"/>
</dbReference>
<gene>
    <name evidence="11" type="ORF">GAGA_0200</name>
</gene>